<evidence type="ECO:0000313" key="2">
    <source>
        <dbReference type="EMBL" id="SHG06281.1"/>
    </source>
</evidence>
<dbReference type="Proteomes" id="UP000190675">
    <property type="component" value="Chromosome I"/>
</dbReference>
<dbReference type="EMBL" id="LT670818">
    <property type="protein sequence ID" value="SHG06281.1"/>
    <property type="molecule type" value="Genomic_DNA"/>
</dbReference>
<evidence type="ECO:0000256" key="1">
    <source>
        <dbReference type="SAM" id="SignalP"/>
    </source>
</evidence>
<organism evidence="2 3">
    <name type="scientific">Bradyrhizobium erythrophlei</name>
    <dbReference type="NCBI Taxonomy" id="1437360"/>
    <lineage>
        <taxon>Bacteria</taxon>
        <taxon>Pseudomonadati</taxon>
        <taxon>Pseudomonadota</taxon>
        <taxon>Alphaproteobacteria</taxon>
        <taxon>Hyphomicrobiales</taxon>
        <taxon>Nitrobacteraceae</taxon>
        <taxon>Bradyrhizobium</taxon>
    </lineage>
</organism>
<keyword evidence="1" id="KW-0732">Signal</keyword>
<evidence type="ECO:0008006" key="4">
    <source>
        <dbReference type="Google" id="ProtNLM"/>
    </source>
</evidence>
<sequence length="317" mass="35285">MKRAMASIACLALILAAKFAFAQKSDLATYMAKLIEFYQAKYSSEQLGEVLKVSYVIPYLQAIDSGQTMKQMNVVYMEEGYTVEFDIKLNNTTAMSKFATSVDFHVSESKLVDVDIPYIQDYGYRRLQFGNIGWAELDAIKASYSVLPPEACDGDSPIPKPTKTAIPQKHTLVSGHEGWTVELTSGDIPKSFRLDLSKPPTAHDQFGCVLGYLEYTTHGLPKRRPFAALTKLDGGQVAGVFDSTASYNLFLEAGKTNYTETLPISQFVAPNSPDRFAVRFRSNRSASFKFDATLRLTDGTTLKLGTVDLDYFRPFSW</sequence>
<feature type="chain" id="PRO_5012996884" description="DUF4424 domain-containing protein" evidence="1">
    <location>
        <begin position="23"/>
        <end position="317"/>
    </location>
</feature>
<proteinExistence type="predicted"/>
<protein>
    <recommendedName>
        <fullName evidence="4">DUF4424 domain-containing protein</fullName>
    </recommendedName>
</protein>
<feature type="signal peptide" evidence="1">
    <location>
        <begin position="1"/>
        <end position="22"/>
    </location>
</feature>
<name>A0A1M5GRI5_9BRAD</name>
<evidence type="ECO:0000313" key="3">
    <source>
        <dbReference type="Proteomes" id="UP000190675"/>
    </source>
</evidence>
<dbReference type="RefSeq" id="WP_154073010.1">
    <property type="nucleotide sequence ID" value="NZ_LT670818.1"/>
</dbReference>
<dbReference type="AlphaFoldDB" id="A0A1M5GRI5"/>
<gene>
    <name evidence="2" type="ORF">SAMN05444169_0330</name>
</gene>
<accession>A0A1M5GRI5</accession>
<reference evidence="2 3" key="1">
    <citation type="submission" date="2016-11" db="EMBL/GenBank/DDBJ databases">
        <authorList>
            <person name="Jaros S."/>
            <person name="Januszkiewicz K."/>
            <person name="Wedrychowicz H."/>
        </authorList>
    </citation>
    <scope>NUCLEOTIDE SEQUENCE [LARGE SCALE GENOMIC DNA]</scope>
    <source>
        <strain evidence="2 3">GAS242</strain>
    </source>
</reference>